<dbReference type="GO" id="GO:0016020">
    <property type="term" value="C:membrane"/>
    <property type="evidence" value="ECO:0007669"/>
    <property type="project" value="UniProtKB-SubCell"/>
</dbReference>
<keyword evidence="3 6" id="KW-0812">Transmembrane</keyword>
<evidence type="ECO:0000256" key="4">
    <source>
        <dbReference type="ARBA" id="ARBA00022989"/>
    </source>
</evidence>
<dbReference type="Gramene" id="ONI03135">
    <property type="protein sequence ID" value="ONI03135"/>
    <property type="gene ID" value="PRUPE_6G241100"/>
</dbReference>
<dbReference type="EMBL" id="CM007656">
    <property type="protein sequence ID" value="ONI03135.1"/>
    <property type="molecule type" value="Genomic_DNA"/>
</dbReference>
<dbReference type="PROSITE" id="PS01309">
    <property type="entry name" value="UPF0057"/>
    <property type="match status" value="1"/>
</dbReference>
<sequence length="68" mass="7843">ILLAIILPPLGVLLRYGCKVQFWFPLLLTLLGYIPRIIFAIYVFSEKKKLTNKLGARFPLDQMDQASY</sequence>
<keyword evidence="5 6" id="KW-0472">Membrane</keyword>
<reference evidence="7 8" key="1">
    <citation type="journal article" date="2013" name="Nat. Genet.">
        <title>The high-quality draft genome of peach (Prunus persica) identifies unique patterns of genetic diversity, domestication and genome evolution.</title>
        <authorList>
            <consortium name="International Peach Genome Initiative"/>
            <person name="Verde I."/>
            <person name="Abbott A.G."/>
            <person name="Scalabrin S."/>
            <person name="Jung S."/>
            <person name="Shu S."/>
            <person name="Marroni F."/>
            <person name="Zhebentyayeva T."/>
            <person name="Dettori M.T."/>
            <person name="Grimwood J."/>
            <person name="Cattonaro F."/>
            <person name="Zuccolo A."/>
            <person name="Rossini L."/>
            <person name="Jenkins J."/>
            <person name="Vendramin E."/>
            <person name="Meisel L.A."/>
            <person name="Decroocq V."/>
            <person name="Sosinski B."/>
            <person name="Prochnik S."/>
            <person name="Mitros T."/>
            <person name="Policriti A."/>
            <person name="Cipriani G."/>
            <person name="Dondini L."/>
            <person name="Ficklin S."/>
            <person name="Goodstein D.M."/>
            <person name="Xuan P."/>
            <person name="Del Fabbro C."/>
            <person name="Aramini V."/>
            <person name="Copetti D."/>
            <person name="Gonzalez S."/>
            <person name="Horner D.S."/>
            <person name="Falchi R."/>
            <person name="Lucas S."/>
            <person name="Mica E."/>
            <person name="Maldonado J."/>
            <person name="Lazzari B."/>
            <person name="Bielenberg D."/>
            <person name="Pirona R."/>
            <person name="Miculan M."/>
            <person name="Barakat A."/>
            <person name="Testolin R."/>
            <person name="Stella A."/>
            <person name="Tartarini S."/>
            <person name="Tonutti P."/>
            <person name="Arus P."/>
            <person name="Orellana A."/>
            <person name="Wells C."/>
            <person name="Main D."/>
            <person name="Vizzotto G."/>
            <person name="Silva H."/>
            <person name="Salamini F."/>
            <person name="Schmutz J."/>
            <person name="Morgante M."/>
            <person name="Rokhsar D.S."/>
        </authorList>
    </citation>
    <scope>NUCLEOTIDE SEQUENCE [LARGE SCALE GENOMIC DNA]</scope>
    <source>
        <strain evidence="8">cv. Nemared</strain>
    </source>
</reference>
<dbReference type="Proteomes" id="UP000006882">
    <property type="component" value="Chromosome G6"/>
</dbReference>
<keyword evidence="4 6" id="KW-1133">Transmembrane helix</keyword>
<comment type="subcellular location">
    <subcellularLocation>
        <location evidence="1">Membrane</location>
    </subcellularLocation>
</comment>
<dbReference type="Pfam" id="PF01679">
    <property type="entry name" value="Pmp3"/>
    <property type="match status" value="1"/>
</dbReference>
<organism evidence="7 8">
    <name type="scientific">Prunus persica</name>
    <name type="common">Peach</name>
    <name type="synonym">Amygdalus persica</name>
    <dbReference type="NCBI Taxonomy" id="3760"/>
    <lineage>
        <taxon>Eukaryota</taxon>
        <taxon>Viridiplantae</taxon>
        <taxon>Streptophyta</taxon>
        <taxon>Embryophyta</taxon>
        <taxon>Tracheophyta</taxon>
        <taxon>Spermatophyta</taxon>
        <taxon>Magnoliopsida</taxon>
        <taxon>eudicotyledons</taxon>
        <taxon>Gunneridae</taxon>
        <taxon>Pentapetalae</taxon>
        <taxon>rosids</taxon>
        <taxon>fabids</taxon>
        <taxon>Rosales</taxon>
        <taxon>Rosaceae</taxon>
        <taxon>Amygdaloideae</taxon>
        <taxon>Amygdaleae</taxon>
        <taxon>Prunus</taxon>
    </lineage>
</organism>
<proteinExistence type="inferred from homology"/>
<evidence type="ECO:0000256" key="6">
    <source>
        <dbReference type="SAM" id="Phobius"/>
    </source>
</evidence>
<dbReference type="PANTHER" id="PTHR21659:SF117">
    <property type="entry name" value="OS03G0286900 PROTEIN"/>
    <property type="match status" value="1"/>
</dbReference>
<evidence type="ECO:0000256" key="2">
    <source>
        <dbReference type="ARBA" id="ARBA00009530"/>
    </source>
</evidence>
<gene>
    <name evidence="7" type="ORF">PRUPE_6G241100</name>
</gene>
<feature type="transmembrane region" description="Helical" evidence="6">
    <location>
        <begin position="22"/>
        <end position="44"/>
    </location>
</feature>
<protein>
    <submittedName>
        <fullName evidence="7">Uncharacterized protein</fullName>
    </submittedName>
</protein>
<dbReference type="AlphaFoldDB" id="A0A251NXL5"/>
<evidence type="ECO:0000313" key="7">
    <source>
        <dbReference type="EMBL" id="ONI03135.1"/>
    </source>
</evidence>
<name>A0A251NXL5_PRUPE</name>
<dbReference type="PANTHER" id="PTHR21659">
    <property type="entry name" value="HYDROPHOBIC PROTEIN RCI2 LOW TEMPERATURE AND SALT RESPONSIVE PROTEIN LTI6 -RELATED"/>
    <property type="match status" value="1"/>
</dbReference>
<dbReference type="InterPro" id="IPR000612">
    <property type="entry name" value="PMP3"/>
</dbReference>
<accession>A0A251NXL5</accession>
<evidence type="ECO:0000256" key="5">
    <source>
        <dbReference type="ARBA" id="ARBA00023136"/>
    </source>
</evidence>
<keyword evidence="8" id="KW-1185">Reference proteome</keyword>
<comment type="similarity">
    <text evidence="2">Belongs to the UPF0057 (PMP3) family.</text>
</comment>
<evidence type="ECO:0000256" key="3">
    <source>
        <dbReference type="ARBA" id="ARBA00022692"/>
    </source>
</evidence>
<evidence type="ECO:0000256" key="1">
    <source>
        <dbReference type="ARBA" id="ARBA00004370"/>
    </source>
</evidence>
<evidence type="ECO:0000313" key="8">
    <source>
        <dbReference type="Proteomes" id="UP000006882"/>
    </source>
</evidence>
<feature type="non-terminal residue" evidence="7">
    <location>
        <position position="1"/>
    </location>
</feature>